<evidence type="ECO:0000313" key="2">
    <source>
        <dbReference type="EMBL" id="KAF5545424.1"/>
    </source>
</evidence>
<evidence type="ECO:0000256" key="1">
    <source>
        <dbReference type="SAM" id="MobiDB-lite"/>
    </source>
</evidence>
<keyword evidence="3" id="KW-1185">Reference proteome</keyword>
<comment type="caution">
    <text evidence="2">The sequence shown here is derived from an EMBL/GenBank/DDBJ whole genome shotgun (WGS) entry which is preliminary data.</text>
</comment>
<protein>
    <submittedName>
        <fullName evidence="2">Uncharacterized protein</fullName>
    </submittedName>
</protein>
<feature type="region of interest" description="Disordered" evidence="1">
    <location>
        <begin position="659"/>
        <end position="776"/>
    </location>
</feature>
<dbReference type="OrthoDB" id="5081861at2759"/>
<accession>A0A8H5MY53</accession>
<organism evidence="2 3">
    <name type="scientific">Fusarium phyllophilum</name>
    <dbReference type="NCBI Taxonomy" id="47803"/>
    <lineage>
        <taxon>Eukaryota</taxon>
        <taxon>Fungi</taxon>
        <taxon>Dikarya</taxon>
        <taxon>Ascomycota</taxon>
        <taxon>Pezizomycotina</taxon>
        <taxon>Sordariomycetes</taxon>
        <taxon>Hypocreomycetidae</taxon>
        <taxon>Hypocreales</taxon>
        <taxon>Nectriaceae</taxon>
        <taxon>Fusarium</taxon>
        <taxon>Fusarium fujikuroi species complex</taxon>
    </lineage>
</organism>
<dbReference type="EMBL" id="JAAOAQ010000482">
    <property type="protein sequence ID" value="KAF5545424.1"/>
    <property type="molecule type" value="Genomic_DNA"/>
</dbReference>
<reference evidence="2 3" key="1">
    <citation type="submission" date="2020-05" db="EMBL/GenBank/DDBJ databases">
        <title>Identification and distribution of gene clusters putatively required for synthesis of sphingolipid metabolism inhibitors in phylogenetically diverse species of the filamentous fungus Fusarium.</title>
        <authorList>
            <person name="Kim H.-S."/>
            <person name="Busman M."/>
            <person name="Brown D.W."/>
            <person name="Divon H."/>
            <person name="Uhlig S."/>
            <person name="Proctor R.H."/>
        </authorList>
    </citation>
    <scope>NUCLEOTIDE SEQUENCE [LARGE SCALE GENOMIC DNA]</scope>
    <source>
        <strain evidence="2 3">NRRL 13617</strain>
    </source>
</reference>
<feature type="compositionally biased region" description="Polar residues" evidence="1">
    <location>
        <begin position="689"/>
        <end position="698"/>
    </location>
</feature>
<sequence length="792" mass="90155">MSEPLESDPPLIDKDDPKRLSPAALRLADDQPHEFVKYLRRVWDINRRQVHESTNLLHQLRQVKVACHDGHLHPLSDAWVPTEHLVSFCSSFLLPEERFRFVILNDQKLNHVDRSSWNCLREIGCQDEVGDQFLTDLLLTIKKAWPTNVKDPGRVFRIYASFHPRPEHKKLFPDRNYYKHYKHLSDDENRNNFNAGELLLHKGKWIKPSSCFDRAPDYVRSKIVLTPVSAGTDASSSEPQSMSYPLILRIPDFPKSWITIFNELRTLQSSTGQTSIQQVAELYRALNECQLSEPERITIRKLFQQHSMIAVPQGSVIKWQTSLTCIWSPLMKMRNLAELSRLYPDLKNLFVGLLGVEEATDKTILSRMSDGTPDFEMQDLLSLLNCLIATSKISMKPDELLPRRVFLGKWNRENYRFVGTEEFFIPDDQEFATTFKDNLPLLDVTAEEIVILDPLFTWLGFKDRYLSKHVRHRCIWPPTAQERKIEWDLAQRAEGILRIALHCGSPRTATKEDRGALLNILRKGELLAVEGIQSKKVLLSRQKGFKCLGTGPHHHHGFTAPSTHPNLFIPSHDASHTVDKLVVYVSSHKEERDLALFTVLPQRLMQWLMADPKTLTWGAAPSRGVSLLKNVLTAPPNVIDALLTSDGVGRIRINKVYRTTMRQEATPQNRTSKEPADQQPESVAGPSSARVSQHTTPQADFPRSNAGSHAESPFTDVKTLSKDEPVPTGDEDVYKPRYASISERPKLRPRLRKRSRSSSSSPPASSPLSQVPDDVIRGIERLRIADTSEATP</sequence>
<gene>
    <name evidence="2" type="ORF">FPHYL_10729</name>
</gene>
<proteinExistence type="predicted"/>
<feature type="compositionally biased region" description="Low complexity" evidence="1">
    <location>
        <begin position="757"/>
        <end position="769"/>
    </location>
</feature>
<feature type="compositionally biased region" description="Basic residues" evidence="1">
    <location>
        <begin position="747"/>
        <end position="756"/>
    </location>
</feature>
<dbReference type="AlphaFoldDB" id="A0A8H5MY53"/>
<dbReference type="Proteomes" id="UP000582016">
    <property type="component" value="Unassembled WGS sequence"/>
</dbReference>
<evidence type="ECO:0000313" key="3">
    <source>
        <dbReference type="Proteomes" id="UP000582016"/>
    </source>
</evidence>
<feature type="compositionally biased region" description="Polar residues" evidence="1">
    <location>
        <begin position="660"/>
        <end position="670"/>
    </location>
</feature>
<name>A0A8H5MY53_9HYPO</name>